<organism evidence="3">
    <name type="scientific">Trichodesmium erythraeum (strain IMS101)</name>
    <dbReference type="NCBI Taxonomy" id="203124"/>
    <lineage>
        <taxon>Bacteria</taxon>
        <taxon>Bacillati</taxon>
        <taxon>Cyanobacteriota</taxon>
        <taxon>Cyanophyceae</taxon>
        <taxon>Oscillatoriophycideae</taxon>
        <taxon>Oscillatoriales</taxon>
        <taxon>Microcoleaceae</taxon>
        <taxon>Trichodesmium</taxon>
    </lineage>
</organism>
<dbReference type="EMBL" id="CP000393">
    <property type="protein sequence ID" value="ABG51459.1"/>
    <property type="molecule type" value="Genomic_DNA"/>
</dbReference>
<evidence type="ECO:0000313" key="3">
    <source>
        <dbReference type="EMBL" id="ABG51459.1"/>
    </source>
</evidence>
<dbReference type="Pfam" id="PF20028">
    <property type="entry name" value="VMAP-C"/>
    <property type="match status" value="1"/>
</dbReference>
<dbReference type="HOGENOM" id="CLU_533037_0_0_3"/>
<name>Q112W5_TRIEI</name>
<dbReference type="InterPro" id="IPR049495">
    <property type="entry name" value="VMAP-M12"/>
</dbReference>
<feature type="domain" description="vWA-MoxR associated protein C-terminal" evidence="2">
    <location>
        <begin position="252"/>
        <end position="492"/>
    </location>
</feature>
<accession>Q112W5</accession>
<evidence type="ECO:0000259" key="2">
    <source>
        <dbReference type="Pfam" id="PF20028"/>
    </source>
</evidence>
<protein>
    <submittedName>
        <fullName evidence="3">Uncharacterized protein</fullName>
    </submittedName>
</protein>
<dbReference type="eggNOG" id="COG4995">
    <property type="taxonomic scope" value="Bacteria"/>
</dbReference>
<gene>
    <name evidence="3" type="ordered locus">Tery_2230</name>
</gene>
<dbReference type="InterPro" id="IPR045450">
    <property type="entry name" value="VMAP_C"/>
</dbReference>
<dbReference type="KEGG" id="ter:Tery_2230"/>
<dbReference type="AlphaFoldDB" id="Q112W5"/>
<reference evidence="3" key="1">
    <citation type="submission" date="2006-06" db="EMBL/GenBank/DDBJ databases">
        <title>Complete sequence of Trichodesmium erythraeum IMS101.</title>
        <authorList>
            <consortium name="US DOE Joint Genome Institute"/>
            <person name="Copeland A."/>
            <person name="Lucas S."/>
            <person name="Lapidus A."/>
            <person name="Barry K."/>
            <person name="Detter J.C."/>
            <person name="Glavina del Rio T."/>
            <person name="Hammon N."/>
            <person name="Israni S."/>
            <person name="Dalin E."/>
            <person name="Tice H."/>
            <person name="Pitluck S."/>
            <person name="Kiss H."/>
            <person name="Munk A.C."/>
            <person name="Brettin T."/>
            <person name="Bruce D."/>
            <person name="Han C."/>
            <person name="Tapia R."/>
            <person name="Gilna P."/>
            <person name="Schmutz J."/>
            <person name="Larimer F."/>
            <person name="Land M."/>
            <person name="Hauser L."/>
            <person name="Kyrpides N."/>
            <person name="Kim E."/>
            <person name="Richardson P."/>
        </authorList>
    </citation>
    <scope>NUCLEOTIDE SEQUENCE [LARGE SCALE GENOMIC DNA]</scope>
    <source>
        <strain evidence="3">IMS101</strain>
    </source>
</reference>
<dbReference type="RefSeq" id="WP_011611828.1">
    <property type="nucleotide sequence ID" value="NC_008312.1"/>
</dbReference>
<evidence type="ECO:0000259" key="1">
    <source>
        <dbReference type="Pfam" id="PF20015"/>
    </source>
</evidence>
<dbReference type="Pfam" id="PF20015">
    <property type="entry name" value="VMAP-M12"/>
    <property type="match status" value="1"/>
</dbReference>
<proteinExistence type="predicted"/>
<feature type="domain" description="vWA-MoxR associated protein middle region 12" evidence="1">
    <location>
        <begin position="90"/>
        <end position="225"/>
    </location>
</feature>
<sequence length="507" mass="60138">MKFTDKQRIKFREEIEKVLSEDKLTSIFSEYPEKFGANFYNKIKGDTYHTRLINLIIELNNTELIVDFVKIVSEDYPLIEELYQTYSQLSTLIFLLKKIFSENQNFGIFFGDFENIDKLEEHLLELTEETEKTEKNGNGLLFSDRDSFYFYYDPKFIDFVEQYLVKILNAEDIRDYLKQRLRKWIETNCSDINIPDKKDKPSDLQSYLLITIFPMGSQIKNHKKTFNVQGEFIENWGHTKNIQVELKKEDFEENGYSEKQIPNIIYKFIEQVQEVYLRKLVQQNKTYDLKLELFLKRELFIKDFEFKIPSALKAKQKAICEEYPVILRSLERLQPGKTSWLNCCKKNWKIMEKKPVISNNILAFEVEDKLNEFLSNPQKRKQLGNKLEDKIILKISCGLPKGNNKAFNLFEVILEKGVPLCLWIKRKNQRDNLNDSHYQSLIDKLNHLIELENLSDVNQLYTQIFDIRKTDLAIADSSKTESLGYHLRILCDCNDRKPINIPAFNQF</sequence>
<dbReference type="STRING" id="203124.Tery_2230"/>